<dbReference type="PANTHER" id="PTHR43133">
    <property type="entry name" value="RNA POLYMERASE ECF-TYPE SIGMA FACTO"/>
    <property type="match status" value="1"/>
</dbReference>
<dbReference type="InterPro" id="IPR014327">
    <property type="entry name" value="RNA_pol_sigma70_bacteroid"/>
</dbReference>
<evidence type="ECO:0000256" key="1">
    <source>
        <dbReference type="ARBA" id="ARBA00010641"/>
    </source>
</evidence>
<dbReference type="CDD" id="cd06171">
    <property type="entry name" value="Sigma70_r4"/>
    <property type="match status" value="1"/>
</dbReference>
<dbReference type="GO" id="GO:0003677">
    <property type="term" value="F:DNA binding"/>
    <property type="evidence" value="ECO:0007669"/>
    <property type="project" value="InterPro"/>
</dbReference>
<evidence type="ECO:0000313" key="8">
    <source>
        <dbReference type="Proteomes" id="UP000245647"/>
    </source>
</evidence>
<evidence type="ECO:0000259" key="6">
    <source>
        <dbReference type="Pfam" id="PF08281"/>
    </source>
</evidence>
<protein>
    <recommendedName>
        <fullName evidence="9">RNA polymerase sigma-70 factor</fullName>
    </recommendedName>
</protein>
<dbReference type="PANTHER" id="PTHR43133:SF46">
    <property type="entry name" value="RNA POLYMERASE SIGMA-70 FACTOR ECF SUBFAMILY"/>
    <property type="match status" value="1"/>
</dbReference>
<evidence type="ECO:0000259" key="5">
    <source>
        <dbReference type="Pfam" id="PF04542"/>
    </source>
</evidence>
<dbReference type="InterPro" id="IPR007627">
    <property type="entry name" value="RNA_pol_sigma70_r2"/>
</dbReference>
<dbReference type="OrthoDB" id="711087at2"/>
<dbReference type="RefSeq" id="WP_109415028.1">
    <property type="nucleotide sequence ID" value="NZ_QEAS01000004.1"/>
</dbReference>
<keyword evidence="4" id="KW-0804">Transcription</keyword>
<feature type="domain" description="RNA polymerase sigma factor 70 region 4 type 2" evidence="6">
    <location>
        <begin position="125"/>
        <end position="177"/>
    </location>
</feature>
<dbReference type="GO" id="GO:0016987">
    <property type="term" value="F:sigma factor activity"/>
    <property type="evidence" value="ECO:0007669"/>
    <property type="project" value="UniProtKB-KW"/>
</dbReference>
<dbReference type="SUPFAM" id="SSF88659">
    <property type="entry name" value="Sigma3 and sigma4 domains of RNA polymerase sigma factors"/>
    <property type="match status" value="1"/>
</dbReference>
<dbReference type="InterPro" id="IPR013324">
    <property type="entry name" value="RNA_pol_sigma_r3/r4-like"/>
</dbReference>
<organism evidence="7 8">
    <name type="scientific">Pararcticibacter amylolyticus</name>
    <dbReference type="NCBI Taxonomy" id="2173175"/>
    <lineage>
        <taxon>Bacteria</taxon>
        <taxon>Pseudomonadati</taxon>
        <taxon>Bacteroidota</taxon>
        <taxon>Sphingobacteriia</taxon>
        <taxon>Sphingobacteriales</taxon>
        <taxon>Sphingobacteriaceae</taxon>
        <taxon>Pararcticibacter</taxon>
    </lineage>
</organism>
<evidence type="ECO:0008006" key="9">
    <source>
        <dbReference type="Google" id="ProtNLM"/>
    </source>
</evidence>
<dbReference type="NCBIfam" id="TIGR02985">
    <property type="entry name" value="Sig70_bacteroi1"/>
    <property type="match status" value="1"/>
</dbReference>
<dbReference type="EMBL" id="QEAS01000004">
    <property type="protein sequence ID" value="PWG81544.1"/>
    <property type="molecule type" value="Genomic_DNA"/>
</dbReference>
<dbReference type="Gene3D" id="1.10.1740.10">
    <property type="match status" value="1"/>
</dbReference>
<reference evidence="7 8" key="1">
    <citation type="submission" date="2018-04" db="EMBL/GenBank/DDBJ databases">
        <title>Pedobacter chongqingensis sp. nov., isolated from a rottenly hemp rope.</title>
        <authorList>
            <person name="Cai Y."/>
        </authorList>
    </citation>
    <scope>NUCLEOTIDE SEQUENCE [LARGE SCALE GENOMIC DNA]</scope>
    <source>
        <strain evidence="7 8">FJ4-8</strain>
    </source>
</reference>
<comment type="caution">
    <text evidence="7">The sequence shown here is derived from an EMBL/GenBank/DDBJ whole genome shotgun (WGS) entry which is preliminary data.</text>
</comment>
<evidence type="ECO:0000313" key="7">
    <source>
        <dbReference type="EMBL" id="PWG81544.1"/>
    </source>
</evidence>
<dbReference type="AlphaFoldDB" id="A0A2U2PJV1"/>
<gene>
    <name evidence="7" type="ORF">DDR33_06855</name>
</gene>
<comment type="similarity">
    <text evidence="1">Belongs to the sigma-70 factor family. ECF subfamily.</text>
</comment>
<keyword evidence="8" id="KW-1185">Reference proteome</keyword>
<dbReference type="Gene3D" id="1.10.10.10">
    <property type="entry name" value="Winged helix-like DNA-binding domain superfamily/Winged helix DNA-binding domain"/>
    <property type="match status" value="1"/>
</dbReference>
<accession>A0A2U2PJV1</accession>
<dbReference type="GO" id="GO:0006352">
    <property type="term" value="P:DNA-templated transcription initiation"/>
    <property type="evidence" value="ECO:0007669"/>
    <property type="project" value="InterPro"/>
</dbReference>
<name>A0A2U2PJV1_9SPHI</name>
<dbReference type="NCBIfam" id="TIGR02937">
    <property type="entry name" value="sigma70-ECF"/>
    <property type="match status" value="1"/>
</dbReference>
<dbReference type="InterPro" id="IPR014284">
    <property type="entry name" value="RNA_pol_sigma-70_dom"/>
</dbReference>
<evidence type="ECO:0000256" key="2">
    <source>
        <dbReference type="ARBA" id="ARBA00023015"/>
    </source>
</evidence>
<dbReference type="InterPro" id="IPR013325">
    <property type="entry name" value="RNA_pol_sigma_r2"/>
</dbReference>
<evidence type="ECO:0000256" key="3">
    <source>
        <dbReference type="ARBA" id="ARBA00023082"/>
    </source>
</evidence>
<sequence>MNAHHSEDIQLLERIKAGESQAFDLLFLKYYSNLMRFGKSLLPYPSDAAEDVVLEVFHKFWQNRKTIIVHTSLSALLYKAVKNHIYDHHRKYRSVLFAVIEDVHTELNTDYATPDQILNLKELSEELERLIKKLPEKMQVIFRMSREDSLTYQEIADILEISVNSVKTQMYRAIKFLKESYRFDNSPL</sequence>
<dbReference type="InterPro" id="IPR036388">
    <property type="entry name" value="WH-like_DNA-bd_sf"/>
</dbReference>
<dbReference type="Pfam" id="PF08281">
    <property type="entry name" value="Sigma70_r4_2"/>
    <property type="match status" value="1"/>
</dbReference>
<dbReference type="SUPFAM" id="SSF88946">
    <property type="entry name" value="Sigma2 domain of RNA polymerase sigma factors"/>
    <property type="match status" value="1"/>
</dbReference>
<dbReference type="Pfam" id="PF04542">
    <property type="entry name" value="Sigma70_r2"/>
    <property type="match status" value="1"/>
</dbReference>
<dbReference type="InterPro" id="IPR013249">
    <property type="entry name" value="RNA_pol_sigma70_r4_t2"/>
</dbReference>
<keyword evidence="2" id="KW-0805">Transcription regulation</keyword>
<evidence type="ECO:0000256" key="4">
    <source>
        <dbReference type="ARBA" id="ARBA00023163"/>
    </source>
</evidence>
<feature type="domain" description="RNA polymerase sigma-70 region 2" evidence="5">
    <location>
        <begin position="26"/>
        <end position="93"/>
    </location>
</feature>
<keyword evidence="3" id="KW-0731">Sigma factor</keyword>
<dbReference type="InterPro" id="IPR039425">
    <property type="entry name" value="RNA_pol_sigma-70-like"/>
</dbReference>
<proteinExistence type="inferred from homology"/>
<dbReference type="Proteomes" id="UP000245647">
    <property type="component" value="Unassembled WGS sequence"/>
</dbReference>